<dbReference type="Pfam" id="PF16335">
    <property type="entry name" value="GtaA_6_Hairpin"/>
    <property type="match status" value="1"/>
</dbReference>
<dbReference type="OrthoDB" id="3918848at2759"/>
<feature type="transmembrane region" description="Helical" evidence="2">
    <location>
        <begin position="710"/>
        <end position="734"/>
    </location>
</feature>
<gene>
    <name evidence="5" type="ORF">D9756_010802</name>
</gene>
<feature type="compositionally biased region" description="Polar residues" evidence="1">
    <location>
        <begin position="777"/>
        <end position="792"/>
    </location>
</feature>
<evidence type="ECO:0000256" key="2">
    <source>
        <dbReference type="SAM" id="Phobius"/>
    </source>
</evidence>
<sequence length="906" mass="98568">MYPGLTSSSHPFSNDDTYWQLQETGEAGWLLAHAQSSFQLGYIPLAVKTPYLNAWISSNTGSSPERAWPNFYTTDREFGWAGLIRVDNQPYQWMGNSGFNFTNTVSSYITPTKSVFTIQAGPMQFNVTFFSPIEPNDYVRQSMPFSYMYIDAFAANDSQPHSVQIYSDISGQWASRDDTTLVQWDTLQNDTLTYHLYYAMLNRQGLTSRSGQDAISRGAFATEGHLNNTKDTNFRAIGPQNWPVYCFAVDLGTVSPGTQPDPVVSAIGFARDPLVTYTTESAVQNRVSYYMSQYSTVEAAIAAFLSDFGAAQKRNADLDNKTMSAANGISSNYAGILALTARSIFSAMDITIPSPLSGAVDPSDVRIFMKDMGMTTRSNPVEVIYGALPALLYFNTSLVHNLLEPLLEFQSGSAYTNPYAAPDLGAAYPVILGNTTNTEALAVESTGSMLIMAYTYAVKSGDGSLISRYNSTLSKWADYLVANSLHPPLGSLTCDGLNTPNLSNLALKGILGIYSMAKINEALSVSNTTYMTDLEMIHWQEKANELFGQWQQLAVSNSSNRIQSVYGQAGSSGLIYNLFPAVWLNSSLVSDTLINNQAQFYAQQSSQEYILDSSLPDTVFPHWTLLTAATIPSGLSAIRDRLINSEYQYMYNVTNKFPMPINYRASDKSRISGSNSAIWGAAFGILALNLPNVPIQSDALPNTTPSKRNVGAIVGGVIGGLAGLLAILVGIFFWRRHQHKHDPQNVLDAEDSKPRPFNSSSTSMNGNNSGIIVTDGAQLSNTNATISPSQHWSPDWEGMSQNPRFFSGATGSGSDVADSNTSSSLPPGAAPPPAISLSSKHREALGLNRIPGTYHVAAPSESAVSTLSNPYSTSASGAEDLRAEVEQLRREMESIRHMAEPPPVYH</sequence>
<keyword evidence="2" id="KW-0812">Transmembrane</keyword>
<keyword evidence="2" id="KW-0472">Membrane</keyword>
<reference evidence="5 6" key="1">
    <citation type="journal article" date="2020" name="ISME J.">
        <title>Uncovering the hidden diversity of litter-decomposition mechanisms in mushroom-forming fungi.</title>
        <authorList>
            <person name="Floudas D."/>
            <person name="Bentzer J."/>
            <person name="Ahren D."/>
            <person name="Johansson T."/>
            <person name="Persson P."/>
            <person name="Tunlid A."/>
        </authorList>
    </citation>
    <scope>NUCLEOTIDE SEQUENCE [LARGE SCALE GENOMIC DNA]</scope>
    <source>
        <strain evidence="5 6">CBS 146.42</strain>
    </source>
</reference>
<evidence type="ECO:0000259" key="3">
    <source>
        <dbReference type="Pfam" id="PF16335"/>
    </source>
</evidence>
<dbReference type="Pfam" id="PF17168">
    <property type="entry name" value="DUF5127"/>
    <property type="match status" value="2"/>
</dbReference>
<comment type="caution">
    <text evidence="5">The sequence shown here is derived from an EMBL/GenBank/DDBJ whole genome shotgun (WGS) entry which is preliminary data.</text>
</comment>
<evidence type="ECO:0000259" key="4">
    <source>
        <dbReference type="Pfam" id="PF17168"/>
    </source>
</evidence>
<organism evidence="5 6">
    <name type="scientific">Leucocoprinus leucothites</name>
    <dbReference type="NCBI Taxonomy" id="201217"/>
    <lineage>
        <taxon>Eukaryota</taxon>
        <taxon>Fungi</taxon>
        <taxon>Dikarya</taxon>
        <taxon>Basidiomycota</taxon>
        <taxon>Agaricomycotina</taxon>
        <taxon>Agaricomycetes</taxon>
        <taxon>Agaricomycetidae</taxon>
        <taxon>Agaricales</taxon>
        <taxon>Agaricineae</taxon>
        <taxon>Agaricaceae</taxon>
        <taxon>Leucocoprinus</taxon>
    </lineage>
</organism>
<proteinExistence type="predicted"/>
<dbReference type="InterPro" id="IPR033433">
    <property type="entry name" value="GtaA_N"/>
</dbReference>
<dbReference type="EMBL" id="JAACJO010000036">
    <property type="protein sequence ID" value="KAF5346060.1"/>
    <property type="molecule type" value="Genomic_DNA"/>
</dbReference>
<dbReference type="AlphaFoldDB" id="A0A8H5FQP1"/>
<feature type="domain" description="Glutaminase A N-terminal" evidence="4">
    <location>
        <begin position="112"/>
        <end position="195"/>
    </location>
</feature>
<evidence type="ECO:0000313" key="5">
    <source>
        <dbReference type="EMBL" id="KAF5346060.1"/>
    </source>
</evidence>
<feature type="region of interest" description="Disordered" evidence="1">
    <location>
        <begin position="742"/>
        <end position="833"/>
    </location>
</feature>
<feature type="compositionally biased region" description="Low complexity" evidence="1">
    <location>
        <begin position="758"/>
        <end position="770"/>
    </location>
</feature>
<keyword evidence="2" id="KW-1133">Transmembrane helix</keyword>
<dbReference type="PANTHER" id="PTHR31987:SF1">
    <property type="entry name" value="GLUTAMINASE A"/>
    <property type="match status" value="1"/>
</dbReference>
<dbReference type="Proteomes" id="UP000559027">
    <property type="component" value="Unassembled WGS sequence"/>
</dbReference>
<evidence type="ECO:0008006" key="7">
    <source>
        <dbReference type="Google" id="ProtNLM"/>
    </source>
</evidence>
<dbReference type="InterPro" id="IPR052743">
    <property type="entry name" value="Glutaminase_GtaA"/>
</dbReference>
<name>A0A8H5FQP1_9AGAR</name>
<feature type="domain" description="Glutaminase A N-terminal" evidence="4">
    <location>
        <begin position="196"/>
        <end position="323"/>
    </location>
</feature>
<evidence type="ECO:0000256" key="1">
    <source>
        <dbReference type="SAM" id="MobiDB-lite"/>
    </source>
</evidence>
<dbReference type="InterPro" id="IPR032514">
    <property type="entry name" value="GtaA_central"/>
</dbReference>
<evidence type="ECO:0000313" key="6">
    <source>
        <dbReference type="Proteomes" id="UP000559027"/>
    </source>
</evidence>
<feature type="domain" description="Glutaminase A central" evidence="3">
    <location>
        <begin position="330"/>
        <end position="684"/>
    </location>
</feature>
<accession>A0A8H5FQP1</accession>
<protein>
    <recommendedName>
        <fullName evidence="7">DUF1793-domain-containing protein</fullName>
    </recommendedName>
</protein>
<dbReference type="PANTHER" id="PTHR31987">
    <property type="entry name" value="GLUTAMINASE A-RELATED"/>
    <property type="match status" value="1"/>
</dbReference>
<keyword evidence="6" id="KW-1185">Reference proteome</keyword>